<dbReference type="FunFam" id="3.40.33.10:FF:000002">
    <property type="entry name" value="Golgi-associated plant pathogenesis-related protein 1"/>
    <property type="match status" value="1"/>
</dbReference>
<sequence>MSNVVKESTRTYTVRDSNGVKTVTERTVTTADGKTTTYKEEKTEAVSGGGGPSLLSGGLRGGLTQSPAFGGCPSGRPAPSSKESGGQAPSGDLKEFREQGLKAHNDRRKKHGVPTMKLNNDLNKYAQDWADHLVETGTFQHSNCTLSNGDKLGENIAQAWSSAGADFTGEQVTENWYSEISKHDYNAEQSMGTGHFTQVVWKDSVELGLGKAKSNDGKCFVVGSYRPAGNVIGQFTKNVFPPK</sequence>
<dbReference type="InterPro" id="IPR014044">
    <property type="entry name" value="CAP_dom"/>
</dbReference>
<organism evidence="3 4">
    <name type="scientific">Elysia crispata</name>
    <name type="common">lettuce slug</name>
    <dbReference type="NCBI Taxonomy" id="231223"/>
    <lineage>
        <taxon>Eukaryota</taxon>
        <taxon>Metazoa</taxon>
        <taxon>Spiralia</taxon>
        <taxon>Lophotrochozoa</taxon>
        <taxon>Mollusca</taxon>
        <taxon>Gastropoda</taxon>
        <taxon>Heterobranchia</taxon>
        <taxon>Euthyneura</taxon>
        <taxon>Panpulmonata</taxon>
        <taxon>Sacoglossa</taxon>
        <taxon>Placobranchoidea</taxon>
        <taxon>Plakobranchidae</taxon>
        <taxon>Elysia</taxon>
    </lineage>
</organism>
<dbReference type="EMBL" id="JAWDGP010004156">
    <property type="protein sequence ID" value="KAK3767318.1"/>
    <property type="molecule type" value="Genomic_DNA"/>
</dbReference>
<dbReference type="PRINTS" id="PR00837">
    <property type="entry name" value="V5TPXLIKE"/>
</dbReference>
<dbReference type="PANTHER" id="PTHR10334">
    <property type="entry name" value="CYSTEINE-RICH SECRETORY PROTEIN-RELATED"/>
    <property type="match status" value="1"/>
</dbReference>
<evidence type="ECO:0000256" key="1">
    <source>
        <dbReference type="SAM" id="MobiDB-lite"/>
    </source>
</evidence>
<comment type="caution">
    <text evidence="3">The sequence shown here is derived from an EMBL/GenBank/DDBJ whole genome shotgun (WGS) entry which is preliminary data.</text>
</comment>
<dbReference type="InterPro" id="IPR018244">
    <property type="entry name" value="Allrgn_V5/Tpx1_CS"/>
</dbReference>
<reference evidence="3" key="1">
    <citation type="journal article" date="2023" name="G3 (Bethesda)">
        <title>A reference genome for the long-term kleptoplast-retaining sea slug Elysia crispata morphotype clarki.</title>
        <authorList>
            <person name="Eastman K.E."/>
            <person name="Pendleton A.L."/>
            <person name="Shaikh M.A."/>
            <person name="Suttiyut T."/>
            <person name="Ogas R."/>
            <person name="Tomko P."/>
            <person name="Gavelis G."/>
            <person name="Widhalm J.R."/>
            <person name="Wisecaver J.H."/>
        </authorList>
    </citation>
    <scope>NUCLEOTIDE SEQUENCE</scope>
    <source>
        <strain evidence="3">ECLA1</strain>
    </source>
</reference>
<keyword evidence="4" id="KW-1185">Reference proteome</keyword>
<name>A0AAE0ZD89_9GAST</name>
<evidence type="ECO:0000313" key="4">
    <source>
        <dbReference type="Proteomes" id="UP001283361"/>
    </source>
</evidence>
<evidence type="ECO:0000259" key="2">
    <source>
        <dbReference type="SMART" id="SM00198"/>
    </source>
</evidence>
<protein>
    <recommendedName>
        <fullName evidence="2">SCP domain-containing protein</fullName>
    </recommendedName>
</protein>
<feature type="domain" description="SCP" evidence="2">
    <location>
        <begin position="95"/>
        <end position="233"/>
    </location>
</feature>
<dbReference type="SMART" id="SM00198">
    <property type="entry name" value="SCP"/>
    <property type="match status" value="1"/>
</dbReference>
<gene>
    <name evidence="3" type="ORF">RRG08_050868</name>
</gene>
<dbReference type="AlphaFoldDB" id="A0AAE0ZD89"/>
<dbReference type="InterPro" id="IPR034113">
    <property type="entry name" value="SCP_GAPR1-like"/>
</dbReference>
<evidence type="ECO:0000313" key="3">
    <source>
        <dbReference type="EMBL" id="KAK3767318.1"/>
    </source>
</evidence>
<dbReference type="PROSITE" id="PS01009">
    <property type="entry name" value="CRISP_1"/>
    <property type="match status" value="1"/>
</dbReference>
<dbReference type="Gene3D" id="3.40.33.10">
    <property type="entry name" value="CAP"/>
    <property type="match status" value="1"/>
</dbReference>
<dbReference type="InterPro" id="IPR035940">
    <property type="entry name" value="CAP_sf"/>
</dbReference>
<feature type="compositionally biased region" description="Polar residues" evidence="1">
    <location>
        <begin position="1"/>
        <end position="33"/>
    </location>
</feature>
<dbReference type="Pfam" id="PF00188">
    <property type="entry name" value="CAP"/>
    <property type="match status" value="1"/>
</dbReference>
<dbReference type="SUPFAM" id="SSF55797">
    <property type="entry name" value="PR-1-like"/>
    <property type="match status" value="1"/>
</dbReference>
<feature type="region of interest" description="Disordered" evidence="1">
    <location>
        <begin position="1"/>
        <end position="93"/>
    </location>
</feature>
<dbReference type="Proteomes" id="UP001283361">
    <property type="component" value="Unassembled WGS sequence"/>
</dbReference>
<dbReference type="InterPro" id="IPR001283">
    <property type="entry name" value="CRISP-related"/>
</dbReference>
<proteinExistence type="predicted"/>
<dbReference type="CDD" id="cd05382">
    <property type="entry name" value="CAP_GAPR1-like"/>
    <property type="match status" value="1"/>
</dbReference>
<dbReference type="GO" id="GO:0005576">
    <property type="term" value="C:extracellular region"/>
    <property type="evidence" value="ECO:0007669"/>
    <property type="project" value="InterPro"/>
</dbReference>
<accession>A0AAE0ZD89</accession>